<dbReference type="InterPro" id="IPR050367">
    <property type="entry name" value="APC_superfamily"/>
</dbReference>
<evidence type="ECO:0000313" key="8">
    <source>
        <dbReference type="EMBL" id="MBM6753725.1"/>
    </source>
</evidence>
<feature type="transmembrane region" description="Helical" evidence="7">
    <location>
        <begin position="126"/>
        <end position="151"/>
    </location>
</feature>
<feature type="transmembrane region" description="Helical" evidence="7">
    <location>
        <begin position="251"/>
        <end position="273"/>
    </location>
</feature>
<dbReference type="NCBIfam" id="NF011775">
    <property type="entry name" value="PRK15238.1"/>
    <property type="match status" value="1"/>
</dbReference>
<accession>A0ABS2EMS9</accession>
<proteinExistence type="predicted"/>
<dbReference type="EMBL" id="JACJJQ010000009">
    <property type="protein sequence ID" value="MBM6753725.1"/>
    <property type="molecule type" value="Genomic_DNA"/>
</dbReference>
<feature type="transmembrane region" description="Helical" evidence="7">
    <location>
        <begin position="86"/>
        <end position="106"/>
    </location>
</feature>
<keyword evidence="5 7" id="KW-1133">Transmembrane helix</keyword>
<feature type="transmembrane region" description="Helical" evidence="7">
    <location>
        <begin position="369"/>
        <end position="391"/>
    </location>
</feature>
<feature type="transmembrane region" description="Helical" evidence="7">
    <location>
        <begin position="322"/>
        <end position="348"/>
    </location>
</feature>
<feature type="transmembrane region" description="Helical" evidence="7">
    <location>
        <begin position="210"/>
        <end position="230"/>
    </location>
</feature>
<keyword evidence="2" id="KW-0813">Transport</keyword>
<feature type="transmembrane region" description="Helical" evidence="7">
    <location>
        <begin position="403"/>
        <end position="422"/>
    </location>
</feature>
<feature type="transmembrane region" description="Helical" evidence="7">
    <location>
        <begin position="442"/>
        <end position="464"/>
    </location>
</feature>
<evidence type="ECO:0000256" key="1">
    <source>
        <dbReference type="ARBA" id="ARBA00004651"/>
    </source>
</evidence>
<dbReference type="Proteomes" id="UP000776629">
    <property type="component" value="Unassembled WGS sequence"/>
</dbReference>
<reference evidence="8 9" key="1">
    <citation type="journal article" date="2021" name="Sci. Rep.">
        <title>The distribution of antibiotic resistance genes in chicken gut microbiota commensals.</title>
        <authorList>
            <person name="Juricova H."/>
            <person name="Matiasovicova J."/>
            <person name="Kubasova T."/>
            <person name="Cejkova D."/>
            <person name="Rychlik I."/>
        </authorList>
    </citation>
    <scope>NUCLEOTIDE SEQUENCE [LARGE SCALE GENOMIC DNA]</scope>
    <source>
        <strain evidence="8 9">An810</strain>
    </source>
</reference>
<dbReference type="Gene3D" id="1.20.1740.10">
    <property type="entry name" value="Amino acid/polyamine transporter I"/>
    <property type="match status" value="1"/>
</dbReference>
<keyword evidence="9" id="KW-1185">Reference proteome</keyword>
<comment type="caution">
    <text evidence="8">The sequence shown here is derived from an EMBL/GenBank/DDBJ whole genome shotgun (WGS) entry which is preliminary data.</text>
</comment>
<dbReference type="PANTHER" id="PTHR42770">
    <property type="entry name" value="AMINO ACID TRANSPORTER-RELATED"/>
    <property type="match status" value="1"/>
</dbReference>
<evidence type="ECO:0000256" key="5">
    <source>
        <dbReference type="ARBA" id="ARBA00022989"/>
    </source>
</evidence>
<dbReference type="PANTHER" id="PTHR42770:SF15">
    <property type="entry name" value="GLUTAMATE_GAMMA-AMINOBUTYRATE ANTIPORTER-RELATED"/>
    <property type="match status" value="1"/>
</dbReference>
<evidence type="ECO:0000256" key="3">
    <source>
        <dbReference type="ARBA" id="ARBA00022475"/>
    </source>
</evidence>
<evidence type="ECO:0000256" key="4">
    <source>
        <dbReference type="ARBA" id="ARBA00022692"/>
    </source>
</evidence>
<dbReference type="PIRSF" id="PIRSF006060">
    <property type="entry name" value="AA_transporter"/>
    <property type="match status" value="1"/>
</dbReference>
<keyword evidence="4 7" id="KW-0812">Transmembrane</keyword>
<comment type="subcellular location">
    <subcellularLocation>
        <location evidence="1">Cell membrane</location>
        <topology evidence="1">Multi-pass membrane protein</topology>
    </subcellularLocation>
</comment>
<keyword evidence="3" id="KW-1003">Cell membrane</keyword>
<dbReference type="RefSeq" id="WP_204776163.1">
    <property type="nucleotide sequence ID" value="NZ_JACJJQ010000009.1"/>
</dbReference>
<name>A0ABS2EMS9_9LACO</name>
<protein>
    <submittedName>
        <fullName evidence="8">Glutamate/gamma-aminobutyrate family transporter YjeM</fullName>
    </submittedName>
</protein>
<dbReference type="InterPro" id="IPR002293">
    <property type="entry name" value="AA/rel_permease1"/>
</dbReference>
<feature type="transmembrane region" description="Helical" evidence="7">
    <location>
        <begin position="12"/>
        <end position="30"/>
    </location>
</feature>
<gene>
    <name evidence="8" type="primary">yjeM</name>
    <name evidence="8" type="ORF">H5993_02970</name>
</gene>
<organism evidence="8 9">
    <name type="scientific">Limosilactobacillus alvi</name>
    <dbReference type="NCBI Taxonomy" id="990412"/>
    <lineage>
        <taxon>Bacteria</taxon>
        <taxon>Bacillati</taxon>
        <taxon>Bacillota</taxon>
        <taxon>Bacilli</taxon>
        <taxon>Lactobacillales</taxon>
        <taxon>Lactobacillaceae</taxon>
        <taxon>Limosilactobacillus</taxon>
    </lineage>
</organism>
<evidence type="ECO:0000313" key="9">
    <source>
        <dbReference type="Proteomes" id="UP000776629"/>
    </source>
</evidence>
<feature type="transmembrane region" description="Helical" evidence="7">
    <location>
        <begin position="42"/>
        <end position="65"/>
    </location>
</feature>
<evidence type="ECO:0000256" key="7">
    <source>
        <dbReference type="SAM" id="Phobius"/>
    </source>
</evidence>
<dbReference type="Pfam" id="PF13520">
    <property type="entry name" value="AA_permease_2"/>
    <property type="match status" value="1"/>
</dbReference>
<feature type="transmembrane region" description="Helical" evidence="7">
    <location>
        <begin position="470"/>
        <end position="489"/>
    </location>
</feature>
<evidence type="ECO:0000256" key="6">
    <source>
        <dbReference type="ARBA" id="ARBA00023136"/>
    </source>
</evidence>
<feature type="transmembrane region" description="Helical" evidence="7">
    <location>
        <begin position="163"/>
        <end position="190"/>
    </location>
</feature>
<keyword evidence="6 7" id="KW-0472">Membrane</keyword>
<sequence length="500" mass="54732">MDDSNSKVKKITTFGLVTMIISTIFGFGNVSNAYLQMGYGSIFWYALAGICFFFPCGLMMAEYGSAFKDAQGGIYSWLAGSIGERMAFIGTFVWLASWIVWMVSTASRVWITFSALLFGKDTTGSWSILGLSSTQTIGILGILMILAITFFSSKGMNAIAKIGSLGGIFTIVVNVIFVVVSLIVLFANHFKLAQPIDGPSAFITSPNPAFQTPIALISFVVYAVFAYGGMESLGSVTDDMDNPEKTFPRGLIIASIFTIGTYVLMIFMLGWSINYQSQMTKSNVNLGNVTYVVFNYLGVAMGNALGWSHAAAVTFGVAMTRIVALAQAIGFLGALFILMYSPIKAFILGSDRRLWPAKLTKLNKADMPANAMWVQAIVVCVIVFLVSFGGSAAQRFYTILTDMANVSSTAPYMFLVGAFPFFKKKHYDQSFVAFKNPTWTNVLVCFVELILIVGTLFTFIQPILDHDFETAFWTIAGPFFFALIAYLFYEIAGKKHGVQK</sequence>
<evidence type="ECO:0000256" key="2">
    <source>
        <dbReference type="ARBA" id="ARBA00022448"/>
    </source>
</evidence>